<evidence type="ECO:0000313" key="2">
    <source>
        <dbReference type="EMBL" id="POY41549.1"/>
    </source>
</evidence>
<feature type="domain" description="TonB C-terminal" evidence="1">
    <location>
        <begin position="175"/>
        <end position="238"/>
    </location>
</feature>
<dbReference type="GO" id="GO:0055085">
    <property type="term" value="P:transmembrane transport"/>
    <property type="evidence" value="ECO:0007669"/>
    <property type="project" value="InterPro"/>
</dbReference>
<dbReference type="PANTHER" id="PTHR33446">
    <property type="entry name" value="PROTEIN TONB-RELATED"/>
    <property type="match status" value="1"/>
</dbReference>
<evidence type="ECO:0000259" key="1">
    <source>
        <dbReference type="Pfam" id="PF03544"/>
    </source>
</evidence>
<dbReference type="InterPro" id="IPR037682">
    <property type="entry name" value="TonB_C"/>
</dbReference>
<organism evidence="2 3">
    <name type="scientific">Flavobacterium alvei</name>
    <dbReference type="NCBI Taxonomy" id="2080416"/>
    <lineage>
        <taxon>Bacteria</taxon>
        <taxon>Pseudomonadati</taxon>
        <taxon>Bacteroidota</taxon>
        <taxon>Flavobacteriia</taxon>
        <taxon>Flavobacteriales</taxon>
        <taxon>Flavobacteriaceae</taxon>
        <taxon>Flavobacterium</taxon>
    </lineage>
</organism>
<dbReference type="Pfam" id="PF03544">
    <property type="entry name" value="TonB_C"/>
    <property type="match status" value="1"/>
</dbReference>
<name>A0A2S5AGV4_9FLAO</name>
<dbReference type="PANTHER" id="PTHR33446:SF2">
    <property type="entry name" value="PROTEIN TONB"/>
    <property type="match status" value="1"/>
</dbReference>
<dbReference type="GO" id="GO:0031992">
    <property type="term" value="F:energy transducer activity"/>
    <property type="evidence" value="ECO:0007669"/>
    <property type="project" value="TreeGrafter"/>
</dbReference>
<proteinExistence type="predicted"/>
<dbReference type="SUPFAM" id="SSF82185">
    <property type="entry name" value="Histone H3 K4-specific methyltransferase SET7/9 N-terminal domain"/>
    <property type="match status" value="1"/>
</dbReference>
<dbReference type="InterPro" id="IPR051045">
    <property type="entry name" value="TonB-dependent_transducer"/>
</dbReference>
<reference evidence="2 3" key="1">
    <citation type="submission" date="2018-01" db="EMBL/GenBank/DDBJ databases">
        <authorList>
            <person name="Gaut B.S."/>
            <person name="Morton B.R."/>
            <person name="Clegg M.T."/>
            <person name="Duvall M.R."/>
        </authorList>
    </citation>
    <scope>NUCLEOTIDE SEQUENCE [LARGE SCALE GENOMIC DNA]</scope>
    <source>
        <strain evidence="2 3">HR-AY</strain>
    </source>
</reference>
<gene>
    <name evidence="2" type="ORF">C3L50_02850</name>
</gene>
<dbReference type="OrthoDB" id="649093at2"/>
<dbReference type="GO" id="GO:0098797">
    <property type="term" value="C:plasma membrane protein complex"/>
    <property type="evidence" value="ECO:0007669"/>
    <property type="project" value="TreeGrafter"/>
</dbReference>
<sequence>MEGTSKTSNGYSYEGEVSYYHKNGLIKAVTNYINGNVSGKDVEWYENGTKKLEGENIVMDKKGNTQLKMNQFWDINGVQKVVDGNGFFEDNEDDESSKGEIKNGFKEGVWESYSKKANWTYKENFKEGKLISGESWGENKIINNYTELEIRPEPKGGMGNFYKYIAKNYRTPSVQGLSGKVYVTFVIDKDGRIIDPKVLRDLGYGTGEEALRVLKKCENWIPGEQRGRKVRCTFSMPIAINSN</sequence>
<dbReference type="Proteomes" id="UP000237310">
    <property type="component" value="Unassembled WGS sequence"/>
</dbReference>
<protein>
    <submittedName>
        <fullName evidence="2">Energy transducer TonB</fullName>
    </submittedName>
</protein>
<evidence type="ECO:0000313" key="3">
    <source>
        <dbReference type="Proteomes" id="UP000237310"/>
    </source>
</evidence>
<comment type="caution">
    <text evidence="2">The sequence shown here is derived from an EMBL/GenBank/DDBJ whole genome shotgun (WGS) entry which is preliminary data.</text>
</comment>
<dbReference type="EMBL" id="PQVG01000001">
    <property type="protein sequence ID" value="POY41549.1"/>
    <property type="molecule type" value="Genomic_DNA"/>
</dbReference>
<dbReference type="Gene3D" id="2.20.110.10">
    <property type="entry name" value="Histone H3 K4-specific methyltransferase SET7/9 N-terminal domain"/>
    <property type="match status" value="1"/>
</dbReference>
<dbReference type="Gene3D" id="3.30.1150.10">
    <property type="match status" value="1"/>
</dbReference>
<accession>A0A2S5AGV4</accession>
<dbReference type="SUPFAM" id="SSF74653">
    <property type="entry name" value="TolA/TonB C-terminal domain"/>
    <property type="match status" value="1"/>
</dbReference>
<dbReference type="AlphaFoldDB" id="A0A2S5AGV4"/>
<keyword evidence="3" id="KW-1185">Reference proteome</keyword>